<dbReference type="Pfam" id="PF07645">
    <property type="entry name" value="EGF_CA"/>
    <property type="match status" value="9"/>
</dbReference>
<evidence type="ECO:0000256" key="9">
    <source>
        <dbReference type="ARBA" id="ARBA00022989"/>
    </source>
</evidence>
<dbReference type="InterPro" id="IPR001881">
    <property type="entry name" value="EGF-like_Ca-bd_dom"/>
</dbReference>
<sequence length="870" mass="93543">KCQSDTAIDLVFLVDSSTSVRRQNFNQLLHFVSDIVRRFQIGPNDVQVALVRYSSSADIAFSLSAHSDETNVINSIVSITNNPGSRKLGQALQTVSNQLLSSEAGQRDGVPTVVIAIATGHSDDLINSAARDMKSKATVIGVGIRSMKGLNALALMDLKEMVFQLYNLDCLNKISYCFFLIILDIDECSTKTHNCHNSATCTNTPASFDCNCIEGFTGDGLTCTDIDECGLGIFQCTTEQNCQNTPSSYKCVCKTGYIMNNRTQGCEDIDECSSDQNDCSGKTECVNTIGSFTCQCLDGYAKQNGGSFCEDIDECALGLTGCHTNADCINTIGSYQCKCNAGYTGDGFTCEDIDECALGTHSCHPLAECRNTKGSYHCECRAGYQTHPDFTCIDINECSQGIDNCGGNATCINTVGKYNCTCNVGYTGDPFKQCIDIDECLLDQANCDKNAECTNLIGDFICSCKTGYEENPTTRVCEDIDECAEGTDQCGMDCANTIGSFQCSCRDGYKMSDSGTCTDIDECSTGVDDCKENSVCTNTVGGYTCKCDHGYQGDGKVSCSDINECIGGTSECVENADCINTVGSHKCTCKDGYSGDGKVACTNIDECLLGTHNCSGNATCTNNIGSYVCDCNRGYTDIDECASPFLNDCAENGNCTNTNGSYSCACKIGYSGDGKTCDVKCKGNNVIDLVILLDTSSSIKINNFDLIRKFVANIINQFEVGRNGLMVGMATYSRSVQNLWELNQYGDKESLLRAVRGIVYNGGGTNTGAAITNITDIKFSERAGRKCRRKDVKAVTIVVTDGKSWDSVGEPALLLRNKSSVIALGVKNAVKSQLVEIASYPPETYAQEVTSFTDLEKFTSTLFNIICGTD</sequence>
<dbReference type="InterPro" id="IPR024731">
    <property type="entry name" value="NELL2-like_EGF"/>
</dbReference>
<dbReference type="PROSITE" id="PS01186">
    <property type="entry name" value="EGF_2"/>
    <property type="match status" value="10"/>
</dbReference>
<keyword evidence="9" id="KW-1133">Transmembrane helix</keyword>
<evidence type="ECO:0000256" key="12">
    <source>
        <dbReference type="ARBA" id="ARBA00023180"/>
    </source>
</evidence>
<evidence type="ECO:0000259" key="15">
    <source>
        <dbReference type="PROSITE" id="PS50234"/>
    </source>
</evidence>
<dbReference type="SUPFAM" id="SSF53300">
    <property type="entry name" value="vWA-like"/>
    <property type="match status" value="2"/>
</dbReference>
<dbReference type="Proteomes" id="UP000007875">
    <property type="component" value="Unassembled WGS sequence"/>
</dbReference>
<dbReference type="InterPro" id="IPR049883">
    <property type="entry name" value="NOTCH1_EGF-like"/>
</dbReference>
<feature type="domain" description="VWFA" evidence="15">
    <location>
        <begin position="688"/>
        <end position="862"/>
    </location>
</feature>
<dbReference type="SMART" id="SM00179">
    <property type="entry name" value="EGF_CA"/>
    <property type="match status" value="12"/>
</dbReference>
<dbReference type="PRINTS" id="PR00453">
    <property type="entry name" value="VWFADOMAIN"/>
</dbReference>
<dbReference type="Ensembl" id="ENSCSAVT00000008560.1">
    <property type="protein sequence ID" value="ENSCSAVP00000008451.1"/>
    <property type="gene ID" value="ENSCSAVG00000005019.1"/>
</dbReference>
<evidence type="ECO:0000313" key="17">
    <source>
        <dbReference type="Proteomes" id="UP000007875"/>
    </source>
</evidence>
<keyword evidence="3" id="KW-0964">Secreted</keyword>
<keyword evidence="12" id="KW-0325">Glycoprotein</keyword>
<reference evidence="16" key="2">
    <citation type="submission" date="2025-08" db="UniProtKB">
        <authorList>
            <consortium name="Ensembl"/>
        </authorList>
    </citation>
    <scope>IDENTIFICATION</scope>
</reference>
<dbReference type="GO" id="GO:0048731">
    <property type="term" value="P:system development"/>
    <property type="evidence" value="ECO:0007669"/>
    <property type="project" value="UniProtKB-ARBA"/>
</dbReference>
<dbReference type="HOGENOM" id="CLU_329996_0_0_1"/>
<evidence type="ECO:0000256" key="2">
    <source>
        <dbReference type="ARBA" id="ARBA00004613"/>
    </source>
</evidence>
<evidence type="ECO:0000256" key="4">
    <source>
        <dbReference type="ARBA" id="ARBA00022536"/>
    </source>
</evidence>
<evidence type="ECO:0000256" key="1">
    <source>
        <dbReference type="ARBA" id="ARBA00004479"/>
    </source>
</evidence>
<keyword evidence="17" id="KW-1185">Reference proteome</keyword>
<dbReference type="SUPFAM" id="SSF57184">
    <property type="entry name" value="Growth factor receptor domain"/>
    <property type="match status" value="3"/>
</dbReference>
<reference evidence="17" key="1">
    <citation type="submission" date="2003-08" db="EMBL/GenBank/DDBJ databases">
        <authorList>
            <person name="Birren B."/>
            <person name="Nusbaum C."/>
            <person name="Abebe A."/>
            <person name="Abouelleil A."/>
            <person name="Adekoya E."/>
            <person name="Ait-zahra M."/>
            <person name="Allen N."/>
            <person name="Allen T."/>
            <person name="An P."/>
            <person name="Anderson M."/>
            <person name="Anderson S."/>
            <person name="Arachchi H."/>
            <person name="Armbruster J."/>
            <person name="Bachantsang P."/>
            <person name="Baldwin J."/>
            <person name="Barry A."/>
            <person name="Bayul T."/>
            <person name="Blitshsteyn B."/>
            <person name="Bloom T."/>
            <person name="Blye J."/>
            <person name="Boguslavskiy L."/>
            <person name="Borowsky M."/>
            <person name="Boukhgalter B."/>
            <person name="Brunache A."/>
            <person name="Butler J."/>
            <person name="Calixte N."/>
            <person name="Calvo S."/>
            <person name="Camarata J."/>
            <person name="Campo K."/>
            <person name="Chang J."/>
            <person name="Cheshatsang Y."/>
            <person name="Citroen M."/>
            <person name="Collymore A."/>
            <person name="Considine T."/>
            <person name="Cook A."/>
            <person name="Cooke P."/>
            <person name="Corum B."/>
            <person name="Cuomo C."/>
            <person name="David R."/>
            <person name="Dawoe T."/>
            <person name="Degray S."/>
            <person name="Dodge S."/>
            <person name="Dooley K."/>
            <person name="Dorje P."/>
            <person name="Dorjee K."/>
            <person name="Dorris L."/>
            <person name="Duffey N."/>
            <person name="Dupes A."/>
            <person name="Elkins T."/>
            <person name="Engels R."/>
            <person name="Erickson J."/>
            <person name="Farina A."/>
            <person name="Faro S."/>
            <person name="Ferreira P."/>
            <person name="Fischer H."/>
            <person name="Fitzgerald M."/>
            <person name="Foley K."/>
            <person name="Gage D."/>
            <person name="Galagan J."/>
            <person name="Gearin G."/>
            <person name="Gnerre S."/>
            <person name="Gnirke A."/>
            <person name="Goyette A."/>
            <person name="Graham J."/>
            <person name="Grandbois E."/>
            <person name="Gyaltsen K."/>
            <person name="Hafez N."/>
            <person name="Hagopian D."/>
            <person name="Hagos B."/>
            <person name="Hall J."/>
            <person name="Hatcher B."/>
            <person name="Heller A."/>
            <person name="Higgins H."/>
            <person name="Honan T."/>
            <person name="Horn A."/>
            <person name="Houde N."/>
            <person name="Hughes L."/>
            <person name="Hulme W."/>
            <person name="Husby E."/>
            <person name="Iliev I."/>
            <person name="Jaffe D."/>
            <person name="Jones C."/>
            <person name="Kamal M."/>
            <person name="Kamat A."/>
            <person name="Kamvysselis M."/>
            <person name="Karlsson E."/>
            <person name="Kells C."/>
            <person name="Kieu A."/>
            <person name="Kisner P."/>
            <person name="Kodira C."/>
            <person name="Kulbokas E."/>
            <person name="Labutti K."/>
            <person name="Lama D."/>
            <person name="Landers T."/>
            <person name="Leger J."/>
            <person name="Levine S."/>
            <person name="Lewis D."/>
            <person name="Lewis T."/>
            <person name="Lindblad-toh K."/>
            <person name="Liu X."/>
            <person name="Lokyitsang T."/>
            <person name="Lokyitsang Y."/>
            <person name="Lucien O."/>
            <person name="Lui A."/>
            <person name="Ma L.J."/>
            <person name="Mabbitt R."/>
            <person name="Macdonald J."/>
            <person name="Maclean C."/>
            <person name="Major J."/>
            <person name="Manning J."/>
            <person name="Marabella R."/>
            <person name="Maru K."/>
            <person name="Matthews C."/>
            <person name="Mauceli E."/>
            <person name="Mccarthy M."/>
            <person name="Mcdonough S."/>
            <person name="Mcghee T."/>
            <person name="Meldrim J."/>
            <person name="Meneus L."/>
            <person name="Mesirov J."/>
            <person name="Mihalev A."/>
            <person name="Mihova T."/>
            <person name="Mikkelsen T."/>
            <person name="Mlenga V."/>
            <person name="Moru K."/>
            <person name="Mozes J."/>
            <person name="Mulrain L."/>
            <person name="Munson G."/>
            <person name="Naylor J."/>
            <person name="Newes C."/>
            <person name="Nguyen C."/>
            <person name="Nguyen N."/>
            <person name="Nguyen T."/>
            <person name="Nicol R."/>
            <person name="Nielsen C."/>
            <person name="Nizzari M."/>
            <person name="Norbu C."/>
            <person name="Norbu N."/>
            <person name="O'donnell P."/>
            <person name="Okoawo O."/>
            <person name="O'leary S."/>
            <person name="Omotosho B."/>
            <person name="O'neill K."/>
            <person name="Osman S."/>
            <person name="Parker S."/>
            <person name="Perrin D."/>
            <person name="Phunkhang P."/>
            <person name="Piqani B."/>
            <person name="Purcell S."/>
            <person name="Rachupka T."/>
            <person name="Ramasamy U."/>
            <person name="Rameau R."/>
            <person name="Ray V."/>
            <person name="Raymond C."/>
            <person name="Retta R."/>
            <person name="Richardson S."/>
            <person name="Rise C."/>
            <person name="Rodriguez J."/>
            <person name="Rogers J."/>
            <person name="Rogov P."/>
            <person name="Rutman M."/>
            <person name="Schupbach R."/>
            <person name="Seaman C."/>
            <person name="Settipalli S."/>
            <person name="Sharpe T."/>
            <person name="Sheridan J."/>
            <person name="Sherpa N."/>
            <person name="Shi J."/>
            <person name="Smirnov S."/>
            <person name="Smith C."/>
            <person name="Sougnez C."/>
            <person name="Spencer B."/>
            <person name="Stalker J."/>
            <person name="Stange-thomann N."/>
            <person name="Stavropoulos S."/>
            <person name="Stetson K."/>
            <person name="Stone C."/>
            <person name="Stone S."/>
            <person name="Stubbs M."/>
            <person name="Talamas J."/>
            <person name="Tchuinga P."/>
            <person name="Tenzing P."/>
            <person name="Tesfaye S."/>
            <person name="Theodore J."/>
            <person name="Thoulutsang Y."/>
            <person name="Topham K."/>
            <person name="Towey S."/>
            <person name="Tsamla T."/>
            <person name="Tsomo N."/>
            <person name="Vallee D."/>
            <person name="Vassiliev H."/>
            <person name="Venkataraman V."/>
            <person name="Vinson J."/>
            <person name="Vo A."/>
            <person name="Wade C."/>
            <person name="Wang S."/>
            <person name="Wangchuk T."/>
            <person name="Wangdi T."/>
            <person name="Whittaker C."/>
            <person name="Wilkinson J."/>
            <person name="Wu Y."/>
            <person name="Wyman D."/>
            <person name="Yadav S."/>
            <person name="Yang S."/>
            <person name="Yang X."/>
            <person name="Yeager S."/>
            <person name="Yee E."/>
            <person name="Young G."/>
            <person name="Zainoun J."/>
            <person name="Zembeck L."/>
            <person name="Zimmer A."/>
            <person name="Zody M."/>
            <person name="Lander E."/>
        </authorList>
    </citation>
    <scope>NUCLEOTIDE SEQUENCE [LARGE SCALE GENOMIC DNA]</scope>
</reference>
<comment type="caution">
    <text evidence="13">Lacks conserved residue(s) required for the propagation of feature annotation.</text>
</comment>
<feature type="domain" description="EGF-like" evidence="14">
    <location>
        <begin position="184"/>
        <end position="224"/>
    </location>
</feature>
<name>H2YSZ1_CIOSA</name>
<evidence type="ECO:0000256" key="6">
    <source>
        <dbReference type="ARBA" id="ARBA00022729"/>
    </source>
</evidence>
<reference evidence="16" key="3">
    <citation type="submission" date="2025-09" db="UniProtKB">
        <authorList>
            <consortium name="Ensembl"/>
        </authorList>
    </citation>
    <scope>IDENTIFICATION</scope>
</reference>
<dbReference type="PROSITE" id="PS50234">
    <property type="entry name" value="VWFA"/>
    <property type="match status" value="2"/>
</dbReference>
<evidence type="ECO:0000259" key="14">
    <source>
        <dbReference type="PROSITE" id="PS50026"/>
    </source>
</evidence>
<evidence type="ECO:0000256" key="5">
    <source>
        <dbReference type="ARBA" id="ARBA00022692"/>
    </source>
</evidence>
<dbReference type="GO" id="GO:0005576">
    <property type="term" value="C:extracellular region"/>
    <property type="evidence" value="ECO:0007669"/>
    <property type="project" value="UniProtKB-SubCell"/>
</dbReference>
<dbReference type="PANTHER" id="PTHR24039">
    <property type="entry name" value="FIBRILLIN-RELATED"/>
    <property type="match status" value="1"/>
</dbReference>
<organism evidence="16 17">
    <name type="scientific">Ciona savignyi</name>
    <name type="common">Pacific transparent sea squirt</name>
    <dbReference type="NCBI Taxonomy" id="51511"/>
    <lineage>
        <taxon>Eukaryota</taxon>
        <taxon>Metazoa</taxon>
        <taxon>Chordata</taxon>
        <taxon>Tunicata</taxon>
        <taxon>Ascidiacea</taxon>
        <taxon>Phlebobranchia</taxon>
        <taxon>Cionidae</taxon>
        <taxon>Ciona</taxon>
    </lineage>
</organism>
<evidence type="ECO:0000256" key="13">
    <source>
        <dbReference type="PROSITE-ProRule" id="PRU00076"/>
    </source>
</evidence>
<feature type="domain" description="EGF-like" evidence="14">
    <location>
        <begin position="637"/>
        <end position="678"/>
    </location>
</feature>
<dbReference type="Gene3D" id="3.40.50.410">
    <property type="entry name" value="von Willebrand factor, type A domain"/>
    <property type="match status" value="2"/>
</dbReference>
<feature type="domain" description="EGF-like" evidence="14">
    <location>
        <begin position="561"/>
        <end position="602"/>
    </location>
</feature>
<dbReference type="InterPro" id="IPR036465">
    <property type="entry name" value="vWFA_dom_sf"/>
</dbReference>
<keyword evidence="4 13" id="KW-0245">EGF-like domain</keyword>
<protein>
    <submittedName>
        <fullName evidence="16">Uncharacterized protein</fullName>
    </submittedName>
</protein>
<dbReference type="Gene3D" id="2.10.25.10">
    <property type="entry name" value="Laminin"/>
    <property type="match status" value="12"/>
</dbReference>
<dbReference type="GO" id="GO:0016020">
    <property type="term" value="C:membrane"/>
    <property type="evidence" value="ECO:0007669"/>
    <property type="project" value="UniProtKB-SubCell"/>
</dbReference>
<evidence type="ECO:0000256" key="8">
    <source>
        <dbReference type="ARBA" id="ARBA00022837"/>
    </source>
</evidence>
<dbReference type="FunFam" id="2.10.25.10:FF:000038">
    <property type="entry name" value="Fibrillin 2"/>
    <property type="match status" value="10"/>
</dbReference>
<dbReference type="InterPro" id="IPR000152">
    <property type="entry name" value="EGF-type_Asp/Asn_hydroxyl_site"/>
</dbReference>
<dbReference type="PROSITE" id="PS50026">
    <property type="entry name" value="EGF_3"/>
    <property type="match status" value="10"/>
</dbReference>
<dbReference type="InterPro" id="IPR009030">
    <property type="entry name" value="Growth_fac_rcpt_cys_sf"/>
</dbReference>
<accession>H2YSZ1</accession>
<dbReference type="PROSITE" id="PS01187">
    <property type="entry name" value="EGF_CA"/>
    <property type="match status" value="5"/>
</dbReference>
<dbReference type="GeneTree" id="ENSGT00950000183158"/>
<keyword evidence="5" id="KW-0812">Transmembrane</keyword>
<evidence type="ECO:0000256" key="7">
    <source>
        <dbReference type="ARBA" id="ARBA00022737"/>
    </source>
</evidence>
<evidence type="ECO:0000313" key="16">
    <source>
        <dbReference type="Ensembl" id="ENSCSAVP00000008451.1"/>
    </source>
</evidence>
<feature type="domain" description="EGF-like" evidence="14">
    <location>
        <begin position="519"/>
        <end position="560"/>
    </location>
</feature>
<dbReference type="InterPro" id="IPR000742">
    <property type="entry name" value="EGF"/>
</dbReference>
<feature type="domain" description="EGF-like" evidence="14">
    <location>
        <begin position="436"/>
        <end position="478"/>
    </location>
</feature>
<dbReference type="AlphaFoldDB" id="H2YSZ1"/>
<comment type="subcellular location">
    <subcellularLocation>
        <location evidence="1">Membrane</location>
        <topology evidence="1">Single-pass type I membrane protein</topology>
    </subcellularLocation>
    <subcellularLocation>
        <location evidence="2">Secreted</location>
    </subcellularLocation>
</comment>
<evidence type="ECO:0000256" key="3">
    <source>
        <dbReference type="ARBA" id="ARBA00022525"/>
    </source>
</evidence>
<dbReference type="Pfam" id="PF00092">
    <property type="entry name" value="VWA"/>
    <property type="match status" value="2"/>
</dbReference>
<keyword evidence="11" id="KW-1015">Disulfide bond</keyword>
<feature type="domain" description="EGF-like" evidence="14">
    <location>
        <begin position="394"/>
        <end position="435"/>
    </location>
</feature>
<dbReference type="SMART" id="SM00327">
    <property type="entry name" value="VWA"/>
    <property type="match status" value="2"/>
</dbReference>
<dbReference type="InterPro" id="IPR002035">
    <property type="entry name" value="VWF_A"/>
</dbReference>
<proteinExistence type="predicted"/>
<feature type="domain" description="EGF-like" evidence="14">
    <location>
        <begin position="225"/>
        <end position="267"/>
    </location>
</feature>
<feature type="domain" description="EGF-like" evidence="14">
    <location>
        <begin position="268"/>
        <end position="310"/>
    </location>
</feature>
<feature type="domain" description="EGF-like" evidence="14">
    <location>
        <begin position="352"/>
        <end position="393"/>
    </location>
</feature>
<dbReference type="SMART" id="SM00181">
    <property type="entry name" value="EGF"/>
    <property type="match status" value="12"/>
</dbReference>
<dbReference type="PROSITE" id="PS00010">
    <property type="entry name" value="ASX_HYDROXYL"/>
    <property type="match status" value="9"/>
</dbReference>
<keyword evidence="10" id="KW-0472">Membrane</keyword>
<keyword evidence="8" id="KW-0106">Calcium</keyword>
<dbReference type="GO" id="GO:0005509">
    <property type="term" value="F:calcium ion binding"/>
    <property type="evidence" value="ECO:0007669"/>
    <property type="project" value="InterPro"/>
</dbReference>
<dbReference type="GO" id="GO:0048513">
    <property type="term" value="P:animal organ development"/>
    <property type="evidence" value="ECO:0007669"/>
    <property type="project" value="UniProtKB-ARBA"/>
</dbReference>
<dbReference type="PANTHER" id="PTHR24039:SF28">
    <property type="entry name" value="EGF-LIKE DOMAIN-CONTAINING PROTEIN"/>
    <property type="match status" value="1"/>
</dbReference>
<evidence type="ECO:0000256" key="11">
    <source>
        <dbReference type="ARBA" id="ARBA00023157"/>
    </source>
</evidence>
<keyword evidence="7" id="KW-0677">Repeat</keyword>
<keyword evidence="6" id="KW-0732">Signal</keyword>
<dbReference type="InterPro" id="IPR018097">
    <property type="entry name" value="EGF_Ca-bd_CS"/>
</dbReference>
<feature type="domain" description="EGF-like" evidence="14">
    <location>
        <begin position="311"/>
        <end position="351"/>
    </location>
</feature>
<dbReference type="CDD" id="cd00054">
    <property type="entry name" value="EGF_CA"/>
    <property type="match status" value="12"/>
</dbReference>
<dbReference type="SUPFAM" id="SSF57196">
    <property type="entry name" value="EGF/Laminin"/>
    <property type="match status" value="2"/>
</dbReference>
<dbReference type="FunFam" id="3.40.50.410:FF:000004">
    <property type="entry name" value="collagen alpha-6(VI) chain"/>
    <property type="match status" value="1"/>
</dbReference>
<dbReference type="Pfam" id="PF12947">
    <property type="entry name" value="EGF_3"/>
    <property type="match status" value="3"/>
</dbReference>
<evidence type="ECO:0000256" key="10">
    <source>
        <dbReference type="ARBA" id="ARBA00023136"/>
    </source>
</evidence>
<dbReference type="FunFam" id="2.10.25.10:FF:000049">
    <property type="entry name" value="Fibrillin 2"/>
    <property type="match status" value="1"/>
</dbReference>
<feature type="domain" description="VWFA" evidence="15">
    <location>
        <begin position="9"/>
        <end position="182"/>
    </location>
</feature>
<dbReference type="FunFam" id="2.10.25.10:FF:000202">
    <property type="entry name" value="Multiple epidermal growth factor-like domains 8"/>
    <property type="match status" value="1"/>
</dbReference>